<feature type="region of interest" description="Disordered" evidence="1">
    <location>
        <begin position="66"/>
        <end position="88"/>
    </location>
</feature>
<feature type="compositionally biased region" description="Basic residues" evidence="1">
    <location>
        <begin position="1212"/>
        <end position="1221"/>
    </location>
</feature>
<feature type="compositionally biased region" description="Basic residues" evidence="1">
    <location>
        <begin position="1159"/>
        <end position="1169"/>
    </location>
</feature>
<feature type="region of interest" description="Disordered" evidence="1">
    <location>
        <begin position="883"/>
        <end position="1221"/>
    </location>
</feature>
<dbReference type="PANTHER" id="PTHR47177">
    <property type="entry name" value="F18C1.6 PROTEIN"/>
    <property type="match status" value="1"/>
</dbReference>
<dbReference type="PANTHER" id="PTHR47177:SF4">
    <property type="entry name" value="OS06G0283200 PROTEIN"/>
    <property type="match status" value="1"/>
</dbReference>
<evidence type="ECO:0000313" key="3">
    <source>
        <dbReference type="Proteomes" id="UP001430356"/>
    </source>
</evidence>
<evidence type="ECO:0000313" key="2">
    <source>
        <dbReference type="EMBL" id="KAK7194622.1"/>
    </source>
</evidence>
<feature type="compositionally biased region" description="Acidic residues" evidence="1">
    <location>
        <begin position="896"/>
        <end position="919"/>
    </location>
</feature>
<organism evidence="2 3">
    <name type="scientific">Novymonas esmeraldas</name>
    <dbReference type="NCBI Taxonomy" id="1808958"/>
    <lineage>
        <taxon>Eukaryota</taxon>
        <taxon>Discoba</taxon>
        <taxon>Euglenozoa</taxon>
        <taxon>Kinetoplastea</taxon>
        <taxon>Metakinetoplastina</taxon>
        <taxon>Trypanosomatida</taxon>
        <taxon>Trypanosomatidae</taxon>
        <taxon>Novymonas</taxon>
    </lineage>
</organism>
<feature type="compositionally biased region" description="Pro residues" evidence="1">
    <location>
        <begin position="978"/>
        <end position="987"/>
    </location>
</feature>
<proteinExistence type="predicted"/>
<dbReference type="EMBL" id="JAECZO010000039">
    <property type="protein sequence ID" value="KAK7194622.1"/>
    <property type="molecule type" value="Genomic_DNA"/>
</dbReference>
<protein>
    <submittedName>
        <fullName evidence="2">Uncharacterized protein</fullName>
    </submittedName>
</protein>
<gene>
    <name evidence="2" type="ORF">NESM_000380800</name>
</gene>
<feature type="compositionally biased region" description="Low complexity" evidence="1">
    <location>
        <begin position="1100"/>
        <end position="1109"/>
    </location>
</feature>
<feature type="compositionally biased region" description="Acidic residues" evidence="1">
    <location>
        <begin position="304"/>
        <end position="318"/>
    </location>
</feature>
<feature type="compositionally biased region" description="Acidic residues" evidence="1">
    <location>
        <begin position="946"/>
        <end position="963"/>
    </location>
</feature>
<feature type="compositionally biased region" description="Low complexity" evidence="1">
    <location>
        <begin position="964"/>
        <end position="977"/>
    </location>
</feature>
<feature type="compositionally biased region" description="Acidic residues" evidence="1">
    <location>
        <begin position="1144"/>
        <end position="1154"/>
    </location>
</feature>
<feature type="compositionally biased region" description="Low complexity" evidence="1">
    <location>
        <begin position="498"/>
        <end position="510"/>
    </location>
</feature>
<dbReference type="AlphaFoldDB" id="A0AAW0EMX0"/>
<feature type="compositionally biased region" description="Basic residues" evidence="1">
    <location>
        <begin position="931"/>
        <end position="942"/>
    </location>
</feature>
<accession>A0AAW0EMX0</accession>
<feature type="region of interest" description="Disordered" evidence="1">
    <location>
        <begin position="283"/>
        <end position="355"/>
    </location>
</feature>
<sequence>MLRRRSLHAATTVATGVSVRCLHRVAPSAGDAALALLTPPDPVRTPARLALPHAYAVRTSRLLLAPRHSSSSSSSGGAAEEEEEERGPYDVTVDEVLLHPHRGSGSDGGGGAAVTTVVDLVRLLVDPDVAVGCSGGDGVEAVKLRDFAAMTQRRKLKAVGGDAETLAVLLSSERYQSEKDARELRLLGVATVGQWREQPDRVPLSPYARGLLEAAHNRLARHRRQSQRDEVVAWLTGAIQRAVADELMAPKRLSADGSSSSGGGPAPLVMDLKASVVAAAVAGRRHSTDAGETEEHDASTADKDDNEGEEEEDADEAAAAETVHTAARRRGARQRPVVVPESTATAPRSADGDDPADIAETAVAEVVAEVLQSSGEEVEDAEMARLMAEAEAILGRESPPGRSESVSEARSSRRAAPAAAAAATTAAAAAPVAATHPSPSAAAAAAPAGRHGGRRAHPAPPVAAAAEVEEAVEEDEEELVEEEEVEEEEEEEGHAESATKAASAAATAAAAPPPPAAAAASSAPATAAAAAEGSEVERRAKLVRLAELMLKQFNTADGYLHPTNAAEREAHERRGDILVLDDDTAQVDPLAMFSAYHAATVTDADPVGVRALKTIWTSYNKHQMALEEATDEAAIDFYKRESINALLYGSVLMRALAREEAVVVLEGTQLPPYGFPLVSSDTRPFSGAVASATDMTPGKVPTAMQAYKALFSSKERRYSPFRPGVDQSAGCSVVRLSGTTLHLYYTSTKDHIMEEEVRLPFAEVMLGVLHLLRHKVLPRVNVVHYHLIATKMADPSDSTDFMLRSTATIDLTNPFSKEELVRLRALATPLGMADEMDEYRCIDDIVMEIEETTGASIVHSLLHNREDLEATLTATLAQLLPEDGDVDGSAATATGDVDEPVDSNAGEEEVDEEEVEEEVVVAPPPPQQPQRRSKSSSSRRRAAQAEVEEDVEEEADEEEDNDVEAAAPPRGRQRQQASPPPPPPPPSRRSAHNTQTTAAAEVDDHDAAAEEEDEEYEEEEEMEATARPPPPPARAAARVSPAAAAAAASSPQAARATAAPRRAAAPVAAAVSHDADAVEEEEEEEEEEVMAPAPPPQRTAAGRRAVPASSAPPPPPVPPPPAPAVRRAQAEARHHAPPAAAAADDAEEEEEEADVPQVRTRRVVRRAAARTRTAAPPPPAAASFDEVVSGVPEAAAAAAQAAGTDDDDQWFRKRPKRRYFE</sequence>
<name>A0AAW0EMX0_9TRYP</name>
<feature type="compositionally biased region" description="Acidic residues" evidence="1">
    <location>
        <begin position="1001"/>
        <end position="1023"/>
    </location>
</feature>
<feature type="compositionally biased region" description="Pro residues" evidence="1">
    <location>
        <begin position="1110"/>
        <end position="1123"/>
    </location>
</feature>
<evidence type="ECO:0000256" key="1">
    <source>
        <dbReference type="SAM" id="MobiDB-lite"/>
    </source>
</evidence>
<keyword evidence="3" id="KW-1185">Reference proteome</keyword>
<feature type="compositionally biased region" description="Acidic residues" evidence="1">
    <location>
        <begin position="467"/>
        <end position="493"/>
    </location>
</feature>
<feature type="compositionally biased region" description="Acidic residues" evidence="1">
    <location>
        <begin position="1077"/>
        <end position="1089"/>
    </location>
</feature>
<feature type="compositionally biased region" description="Low complexity" evidence="1">
    <location>
        <begin position="412"/>
        <end position="449"/>
    </location>
</feature>
<feature type="region of interest" description="Disordered" evidence="1">
    <location>
        <begin position="392"/>
        <end position="520"/>
    </location>
</feature>
<feature type="compositionally biased region" description="Low complexity" evidence="1">
    <location>
        <begin position="1034"/>
        <end position="1072"/>
    </location>
</feature>
<feature type="compositionally biased region" description="Low complexity" evidence="1">
    <location>
        <begin position="69"/>
        <end position="78"/>
    </location>
</feature>
<dbReference type="Proteomes" id="UP001430356">
    <property type="component" value="Unassembled WGS sequence"/>
</dbReference>
<comment type="caution">
    <text evidence="2">The sequence shown here is derived from an EMBL/GenBank/DDBJ whole genome shotgun (WGS) entry which is preliminary data.</text>
</comment>
<reference evidence="2 3" key="1">
    <citation type="journal article" date="2021" name="MBio">
        <title>A New Model Trypanosomatid, Novymonas esmeraldas: Genomic Perception of Its 'Candidatus Pandoraea novymonadis' Endosymbiont.</title>
        <authorList>
            <person name="Zakharova A."/>
            <person name="Saura A."/>
            <person name="Butenko A."/>
            <person name="Podesvova L."/>
            <person name="Warmusova S."/>
            <person name="Kostygov A.Y."/>
            <person name="Nenarokova A."/>
            <person name="Lukes J."/>
            <person name="Opperdoes F.R."/>
            <person name="Yurchenko V."/>
        </authorList>
    </citation>
    <scope>NUCLEOTIDE SEQUENCE [LARGE SCALE GENOMIC DNA]</scope>
    <source>
        <strain evidence="2 3">E262AT.01</strain>
    </source>
</reference>